<protein>
    <submittedName>
        <fullName evidence="2">Uncharacterized protein</fullName>
    </submittedName>
</protein>
<feature type="compositionally biased region" description="Polar residues" evidence="1">
    <location>
        <begin position="114"/>
        <end position="137"/>
    </location>
</feature>
<evidence type="ECO:0000313" key="2">
    <source>
        <dbReference type="EMBL" id="QJB00568.1"/>
    </source>
</evidence>
<sequence length="137" mass="15291">MRHSWEKDKPRKGYSTCSNCALEVKNYKIKKGSLALCEPKKPDTSPKIACDDHETAATAGALGCWSCGQLYTPEEREAGRLRMEETVKIKLKEITEDTDTSKNPPPELYKPNKPKTNPSTIKKPKTTTVTQNTIHGT</sequence>
<gene>
    <name evidence="2" type="ORF">MM171A00411_0030</name>
    <name evidence="3" type="ORF">MM171B00292_0017</name>
</gene>
<dbReference type="EMBL" id="MT143696">
    <property type="protein sequence ID" value="QJB00568.1"/>
    <property type="molecule type" value="Genomic_DNA"/>
</dbReference>
<proteinExistence type="predicted"/>
<reference evidence="2" key="1">
    <citation type="submission" date="2020-03" db="EMBL/GenBank/DDBJ databases">
        <title>The deep terrestrial virosphere.</title>
        <authorList>
            <person name="Holmfeldt K."/>
            <person name="Nilsson E."/>
            <person name="Simone D."/>
            <person name="Lopez-Fernandez M."/>
            <person name="Wu X."/>
            <person name="de Brujin I."/>
            <person name="Lundin D."/>
            <person name="Andersson A."/>
            <person name="Bertilsson S."/>
            <person name="Dopson M."/>
        </authorList>
    </citation>
    <scope>NUCLEOTIDE SEQUENCE</scope>
    <source>
        <strain evidence="2">MM171A00411</strain>
        <strain evidence="3">MM171B00292</strain>
    </source>
</reference>
<dbReference type="AlphaFoldDB" id="A0A6M3LZ68"/>
<organism evidence="2">
    <name type="scientific">viral metagenome</name>
    <dbReference type="NCBI Taxonomy" id="1070528"/>
    <lineage>
        <taxon>unclassified sequences</taxon>
        <taxon>metagenomes</taxon>
        <taxon>organismal metagenomes</taxon>
    </lineage>
</organism>
<accession>A0A6M3LZ68</accession>
<feature type="region of interest" description="Disordered" evidence="1">
    <location>
        <begin position="92"/>
        <end position="137"/>
    </location>
</feature>
<name>A0A6M3LZ68_9ZZZZ</name>
<evidence type="ECO:0000256" key="1">
    <source>
        <dbReference type="SAM" id="MobiDB-lite"/>
    </source>
</evidence>
<dbReference type="EMBL" id="MT143882">
    <property type="protein sequence ID" value="QJB04416.1"/>
    <property type="molecule type" value="Genomic_DNA"/>
</dbReference>
<evidence type="ECO:0000313" key="3">
    <source>
        <dbReference type="EMBL" id="QJB04416.1"/>
    </source>
</evidence>